<dbReference type="InterPro" id="IPR032675">
    <property type="entry name" value="LRR_dom_sf"/>
</dbReference>
<dbReference type="GO" id="GO:0005930">
    <property type="term" value="C:axoneme"/>
    <property type="evidence" value="ECO:0007669"/>
    <property type="project" value="UniProtKB-SubCell"/>
</dbReference>
<organism evidence="3 4">
    <name type="scientific">Monoraphidium neglectum</name>
    <dbReference type="NCBI Taxonomy" id="145388"/>
    <lineage>
        <taxon>Eukaryota</taxon>
        <taxon>Viridiplantae</taxon>
        <taxon>Chlorophyta</taxon>
        <taxon>core chlorophytes</taxon>
        <taxon>Chlorophyceae</taxon>
        <taxon>CS clade</taxon>
        <taxon>Sphaeropleales</taxon>
        <taxon>Selenastraceae</taxon>
        <taxon>Monoraphidium</taxon>
    </lineage>
</organism>
<accession>A0A0D2MDK8</accession>
<dbReference type="Gene3D" id="3.80.10.10">
    <property type="entry name" value="Ribonuclease Inhibitor"/>
    <property type="match status" value="1"/>
</dbReference>
<dbReference type="KEGG" id="mng:MNEG_6683"/>
<dbReference type="Proteomes" id="UP000054498">
    <property type="component" value="Unassembled WGS sequence"/>
</dbReference>
<evidence type="ECO:0000313" key="3">
    <source>
        <dbReference type="EMBL" id="KIZ01275.1"/>
    </source>
</evidence>
<dbReference type="GeneID" id="25739559"/>
<proteinExistence type="predicted"/>
<evidence type="ECO:0000313" key="4">
    <source>
        <dbReference type="Proteomes" id="UP000054498"/>
    </source>
</evidence>
<protein>
    <submittedName>
        <fullName evidence="3">Uncharacterized protein</fullName>
    </submittedName>
</protein>
<dbReference type="OrthoDB" id="10560231at2759"/>
<dbReference type="SUPFAM" id="SSF52047">
    <property type="entry name" value="RNI-like"/>
    <property type="match status" value="1"/>
</dbReference>
<dbReference type="AlphaFoldDB" id="A0A0D2MDK8"/>
<comment type="subcellular location">
    <subcellularLocation>
        <location evidence="1">Cytoplasm</location>
        <location evidence="1">Cytoskeleton</location>
        <location evidence="1">Cilium axoneme</location>
    </subcellularLocation>
</comment>
<evidence type="ECO:0000256" key="2">
    <source>
        <dbReference type="SAM" id="MobiDB-lite"/>
    </source>
</evidence>
<reference evidence="3 4" key="1">
    <citation type="journal article" date="2013" name="BMC Genomics">
        <title>Reconstruction of the lipid metabolism for the microalga Monoraphidium neglectum from its genome sequence reveals characteristics suitable for biofuel production.</title>
        <authorList>
            <person name="Bogen C."/>
            <person name="Al-Dilaimi A."/>
            <person name="Albersmeier A."/>
            <person name="Wichmann J."/>
            <person name="Grundmann M."/>
            <person name="Rupp O."/>
            <person name="Lauersen K.J."/>
            <person name="Blifernez-Klassen O."/>
            <person name="Kalinowski J."/>
            <person name="Goesmann A."/>
            <person name="Mussgnug J.H."/>
            <person name="Kruse O."/>
        </authorList>
    </citation>
    <scope>NUCLEOTIDE SEQUENCE [LARGE SCALE GENOMIC DNA]</scope>
    <source>
        <strain evidence="3 4">SAG 48.87</strain>
    </source>
</reference>
<feature type="region of interest" description="Disordered" evidence="2">
    <location>
        <begin position="270"/>
        <end position="294"/>
    </location>
</feature>
<evidence type="ECO:0000256" key="1">
    <source>
        <dbReference type="ARBA" id="ARBA00004430"/>
    </source>
</evidence>
<keyword evidence="4" id="KW-1185">Reference proteome</keyword>
<feature type="compositionally biased region" description="Basic and acidic residues" evidence="2">
    <location>
        <begin position="283"/>
        <end position="294"/>
    </location>
</feature>
<name>A0A0D2MDK8_9CHLO</name>
<dbReference type="RefSeq" id="XP_013900294.1">
    <property type="nucleotide sequence ID" value="XM_014044840.1"/>
</dbReference>
<dbReference type="EMBL" id="KK101330">
    <property type="protein sequence ID" value="KIZ01275.1"/>
    <property type="molecule type" value="Genomic_DNA"/>
</dbReference>
<gene>
    <name evidence="3" type="ORF">MNEG_6683</name>
</gene>
<sequence length="294" mass="31284">MQTRSKQQRLVSQAAAARVSAGVVPCSWQSVDEGVFGHILEQARLPRREVVRLGGVCQSWRRAVWSATTSLTVVARMDGLNLPGDESGLVPWLTSRLRAAPRLRCLRVCCGFNLVAAVMAAATAHARGLTTLELSFYVGEGVQGPLPASALLGLTKLRSLRALALGTGGDTAQPHITKLSALKQLTRLEMPYAQMTHQSLATLARRLPNLTKAWLDCPGPDSWAQVGRGLSGLTDLRLDMRPDGQAVPALSAHVLGTLPTSLVSLQVGAPNRGKPHQGSNMSDEGRIVAEAGRG</sequence>